<dbReference type="AlphaFoldDB" id="A0AA88RTB0"/>
<dbReference type="EMBL" id="JAVXUO010000518">
    <property type="protein sequence ID" value="KAK2991554.1"/>
    <property type="molecule type" value="Genomic_DNA"/>
</dbReference>
<accession>A0AA88RTB0</accession>
<evidence type="ECO:0000313" key="4">
    <source>
        <dbReference type="EMBL" id="KAK2991554.1"/>
    </source>
</evidence>
<comment type="similarity">
    <text evidence="1">Belongs to the UDP-glycosyltransferase family.</text>
</comment>
<name>A0AA88RTB0_9ASTE</name>
<dbReference type="GO" id="GO:0035251">
    <property type="term" value="F:UDP-glucosyltransferase activity"/>
    <property type="evidence" value="ECO:0007669"/>
    <property type="project" value="TreeGrafter"/>
</dbReference>
<evidence type="ECO:0000256" key="1">
    <source>
        <dbReference type="ARBA" id="ARBA00009995"/>
    </source>
</evidence>
<dbReference type="SUPFAM" id="SSF53756">
    <property type="entry name" value="UDP-Glycosyltransferase/glycogen phosphorylase"/>
    <property type="match status" value="1"/>
</dbReference>
<sequence length="409" mass="46625">MNAEAETDQLHIMLLPLMDIGHMLPTLDMARVFAAHGVNITIVTTPRNGPFFANTIQNSAKCTSQISIRIVKFPAKEAGLPEEIENIDQITSQEVHRKFFNALSMLQEPLEQLLSECSPHALVADMFFPWTTDLASKFRIPRLVFYGTGFFPMCALGSLMKYKPHKKVTSDTEPFTLPGLPDEIKLTRLKLPPHIRLEFEDDFIRLLRRAKDSAETSYGVIVNSFYELEPPYVDHYKKEKRAWHIGPVSLCNKDTKDKARRGKKSSGDEHECLKWLDLRKPNSVVYLCFGSVARFSDWQLNETAMGLEASGQHFIWVTRQEKEEDGSEHHLPEGFEERMGGKGLIIRGWAPQMDAIGRAVRQIMVGEEVEEMRRRARALGEMARRATEEGGSSYTNLNALIEELRLYRA</sequence>
<gene>
    <name evidence="4" type="ORF">RJ640_016589</name>
</gene>
<dbReference type="InterPro" id="IPR002213">
    <property type="entry name" value="UDP_glucos_trans"/>
</dbReference>
<evidence type="ECO:0000256" key="2">
    <source>
        <dbReference type="ARBA" id="ARBA00022676"/>
    </source>
</evidence>
<dbReference type="FunFam" id="3.40.50.2000:FF:000071">
    <property type="entry name" value="Glycosyltransferase"/>
    <property type="match status" value="1"/>
</dbReference>
<dbReference type="Gene3D" id="3.40.50.2000">
    <property type="entry name" value="Glycogen Phosphorylase B"/>
    <property type="match status" value="4"/>
</dbReference>
<keyword evidence="5" id="KW-1185">Reference proteome</keyword>
<organism evidence="4 5">
    <name type="scientific">Escallonia rubra</name>
    <dbReference type="NCBI Taxonomy" id="112253"/>
    <lineage>
        <taxon>Eukaryota</taxon>
        <taxon>Viridiplantae</taxon>
        <taxon>Streptophyta</taxon>
        <taxon>Embryophyta</taxon>
        <taxon>Tracheophyta</taxon>
        <taxon>Spermatophyta</taxon>
        <taxon>Magnoliopsida</taxon>
        <taxon>eudicotyledons</taxon>
        <taxon>Gunneridae</taxon>
        <taxon>Pentapetalae</taxon>
        <taxon>asterids</taxon>
        <taxon>campanulids</taxon>
        <taxon>Escalloniales</taxon>
        <taxon>Escalloniaceae</taxon>
        <taxon>Escallonia</taxon>
    </lineage>
</organism>
<evidence type="ECO:0000256" key="3">
    <source>
        <dbReference type="ARBA" id="ARBA00022679"/>
    </source>
</evidence>
<evidence type="ECO:0000313" key="5">
    <source>
        <dbReference type="Proteomes" id="UP001187471"/>
    </source>
</evidence>
<proteinExistence type="inferred from homology"/>
<keyword evidence="2" id="KW-0328">Glycosyltransferase</keyword>
<reference evidence="4" key="1">
    <citation type="submission" date="2022-12" db="EMBL/GenBank/DDBJ databases">
        <title>Draft genome assemblies for two species of Escallonia (Escalloniales).</title>
        <authorList>
            <person name="Chanderbali A."/>
            <person name="Dervinis C."/>
            <person name="Anghel I."/>
            <person name="Soltis D."/>
            <person name="Soltis P."/>
            <person name="Zapata F."/>
        </authorList>
    </citation>
    <scope>NUCLEOTIDE SEQUENCE</scope>
    <source>
        <strain evidence="4">UCBG92.1500</strain>
        <tissue evidence="4">Leaf</tissue>
    </source>
</reference>
<dbReference type="PANTHER" id="PTHR48047:SF45">
    <property type="entry name" value="SCOPOLETIN GLUCOSYLTRANSFERASE-LIKE"/>
    <property type="match status" value="1"/>
</dbReference>
<comment type="caution">
    <text evidence="4">The sequence shown here is derived from an EMBL/GenBank/DDBJ whole genome shotgun (WGS) entry which is preliminary data.</text>
</comment>
<dbReference type="PANTHER" id="PTHR48047">
    <property type="entry name" value="GLYCOSYLTRANSFERASE"/>
    <property type="match status" value="1"/>
</dbReference>
<dbReference type="CDD" id="cd03784">
    <property type="entry name" value="GT1_Gtf-like"/>
    <property type="match status" value="1"/>
</dbReference>
<protein>
    <submittedName>
        <fullName evidence="4">Uncharacterized protein</fullName>
    </submittedName>
</protein>
<keyword evidence="3" id="KW-0808">Transferase</keyword>
<dbReference type="Proteomes" id="UP001187471">
    <property type="component" value="Unassembled WGS sequence"/>
</dbReference>